<keyword evidence="1" id="KW-0472">Membrane</keyword>
<protein>
    <submittedName>
        <fullName evidence="4">Uncharacterized protein</fullName>
    </submittedName>
</protein>
<proteinExistence type="predicted"/>
<name>A0A1I2K7I1_9BACT</name>
<organism evidence="4 5">
    <name type="scientific">Thermoflexibacter ruber</name>
    <dbReference type="NCBI Taxonomy" id="1003"/>
    <lineage>
        <taxon>Bacteria</taxon>
        <taxon>Pseudomonadati</taxon>
        <taxon>Bacteroidota</taxon>
        <taxon>Cytophagia</taxon>
        <taxon>Cytophagales</taxon>
        <taxon>Thermoflexibacteraceae</taxon>
        <taxon>Thermoflexibacter</taxon>
    </lineage>
</organism>
<keyword evidence="5" id="KW-1185">Reference proteome</keyword>
<feature type="transmembrane region" description="Helical" evidence="1">
    <location>
        <begin position="6"/>
        <end position="27"/>
    </location>
</feature>
<reference evidence="4 5" key="1">
    <citation type="submission" date="2016-10" db="EMBL/GenBank/DDBJ databases">
        <authorList>
            <person name="de Groot N.N."/>
        </authorList>
    </citation>
    <scope>NUCLEOTIDE SEQUENCE [LARGE SCALE GENOMIC DNA]</scope>
    <source>
        <strain evidence="4">GEY</strain>
        <strain evidence="5">GEY, DSM 9560</strain>
    </source>
</reference>
<reference evidence="5" key="2">
    <citation type="submission" date="2016-10" db="EMBL/GenBank/DDBJ databases">
        <authorList>
            <person name="Varghese N."/>
            <person name="Submissions S."/>
        </authorList>
    </citation>
    <scope>NUCLEOTIDE SEQUENCE [LARGE SCALE GENOMIC DNA]</scope>
    <source>
        <strain>GEY</strain>
        <strain evidence="5">DSM 9560</strain>
    </source>
</reference>
<dbReference type="Proteomes" id="UP000199513">
    <property type="component" value="Unassembled WGS sequence"/>
</dbReference>
<sequence length="116" mass="13521">MLEISLLTKALISFLIAISGFLILLIINQIYSRHDKSYKVAKEIYLSNTHVVDLLRNKILFSIVAFNNSKYKHLYTIFLIGFNMKMLKVELTLLQEQDKWVLGHIFVSEVHIPRSL</sequence>
<evidence type="ECO:0000313" key="2">
    <source>
        <dbReference type="EMBL" id="SFF61555.1"/>
    </source>
</evidence>
<evidence type="ECO:0000313" key="5">
    <source>
        <dbReference type="Proteomes" id="UP000199513"/>
    </source>
</evidence>
<evidence type="ECO:0000313" key="4">
    <source>
        <dbReference type="EMBL" id="SFF62403.1"/>
    </source>
</evidence>
<dbReference type="EMBL" id="FONY01000083">
    <property type="protein sequence ID" value="SFF61555.1"/>
    <property type="molecule type" value="Genomic_DNA"/>
</dbReference>
<keyword evidence="1" id="KW-0812">Transmembrane</keyword>
<dbReference type="EMBL" id="FONY01000089">
    <property type="protein sequence ID" value="SFF62403.1"/>
    <property type="molecule type" value="Genomic_DNA"/>
</dbReference>
<dbReference type="AlphaFoldDB" id="A0A1I2K7I1"/>
<evidence type="ECO:0000313" key="3">
    <source>
        <dbReference type="EMBL" id="SFF61705.1"/>
    </source>
</evidence>
<accession>A0A1I2K7I1</accession>
<evidence type="ECO:0000256" key="1">
    <source>
        <dbReference type="SAM" id="Phobius"/>
    </source>
</evidence>
<dbReference type="EMBL" id="FONY01000084">
    <property type="protein sequence ID" value="SFF61705.1"/>
    <property type="molecule type" value="Genomic_DNA"/>
</dbReference>
<keyword evidence="1" id="KW-1133">Transmembrane helix</keyword>
<dbReference type="RefSeq" id="WP_091549566.1">
    <property type="nucleotide sequence ID" value="NZ_FONY01000083.1"/>
</dbReference>
<gene>
    <name evidence="2" type="ORF">SAMN04488541_108314</name>
    <name evidence="3" type="ORF">SAMN04488541_10847</name>
    <name evidence="4" type="ORF">SAMN04488541_10891</name>
</gene>